<gene>
    <name evidence="4" type="ORF">HND93_08000</name>
</gene>
<dbReference type="PANTHER" id="PTHR30203">
    <property type="entry name" value="OUTER MEMBRANE CATION EFFLUX PROTEIN"/>
    <property type="match status" value="1"/>
</dbReference>
<dbReference type="InterPro" id="IPR003423">
    <property type="entry name" value="OMP_efflux"/>
</dbReference>
<sequence length="466" mass="49107">MLSRTAAPLLMAALLAGCSLIPDTAPPAVTAPVAWDSPAGAAGLWPDRAWWRAFGSAELARLMEEAQANNLDLAAAANRVRQADAQARIAGAALYPAVGLDASNSRSWTDSSRTGGRGAGSSSSRSYQGTVGAAYQVDLFGGNTANADAAQQRLLASRYDREAVALTVESGVASLYFQLLAIRDRVRLAEETLRIAESILGVLQRQVDLGAASDLELAQQRASVAQQRASIPVLQQAERETLTALAILLGRPPQGFAVEGRTLVGVTLPPAVAGLPATLLLRRPDLRQAQATLKAADLDIVTARADRLPAIDLSLRGGVQAAALSAVFDAPTFVGSLVGSLSAPLFEGGRLEAQEDQARARAAELVDSYRRAVLTAYGDVENALSATDTAERRHRFAQDANAQARVALRIVDARFRTGTVDFLNVLEAQRTVFQTDDTAIQAALDRYAAAVTLYTALGGGWDGALR</sequence>
<dbReference type="PANTHER" id="PTHR30203:SF33">
    <property type="entry name" value="BLR4455 PROTEIN"/>
    <property type="match status" value="1"/>
</dbReference>
<evidence type="ECO:0000256" key="1">
    <source>
        <dbReference type="ARBA" id="ARBA00007613"/>
    </source>
</evidence>
<feature type="region of interest" description="Disordered" evidence="3">
    <location>
        <begin position="103"/>
        <end position="127"/>
    </location>
</feature>
<keyword evidence="2" id="KW-0449">Lipoprotein</keyword>
<evidence type="ECO:0000256" key="2">
    <source>
        <dbReference type="RuleBase" id="RU362097"/>
    </source>
</evidence>
<comment type="subcellular location">
    <subcellularLocation>
        <location evidence="2">Cell membrane</location>
        <topology evidence="2">Lipid-anchor</topology>
    </subcellularLocation>
</comment>
<keyword evidence="2" id="KW-0732">Signal</keyword>
<keyword evidence="2" id="KW-0812">Transmembrane</keyword>
<comment type="similarity">
    <text evidence="1 2">Belongs to the outer membrane factor (OMF) (TC 1.B.17) family.</text>
</comment>
<dbReference type="Proteomes" id="UP000584642">
    <property type="component" value="Unassembled WGS sequence"/>
</dbReference>
<dbReference type="InterPro" id="IPR010131">
    <property type="entry name" value="MdtP/NodT-like"/>
</dbReference>
<dbReference type="SUPFAM" id="SSF56954">
    <property type="entry name" value="Outer membrane efflux proteins (OEP)"/>
    <property type="match status" value="1"/>
</dbReference>
<reference evidence="4 5" key="1">
    <citation type="submission" date="2020-05" db="EMBL/GenBank/DDBJ databases">
        <title>Azospirillum oleiclasticum sp. nov, a nitrogen-fixing and heavy crude oil-emulsifying bacterium isolated from the crude oil of Yumen Oilfield.</title>
        <authorList>
            <person name="Wu D."/>
            <person name="Cai M."/>
            <person name="Zhang X."/>
        </authorList>
    </citation>
    <scope>NUCLEOTIDE SEQUENCE [LARGE SCALE GENOMIC DNA]</scope>
    <source>
        <strain evidence="4 5">ROY-1-1-2</strain>
    </source>
</reference>
<keyword evidence="2" id="KW-0472">Membrane</keyword>
<keyword evidence="2" id="KW-0564">Palmitate</keyword>
<dbReference type="RefSeq" id="WP_180281425.1">
    <property type="nucleotide sequence ID" value="NZ_JABFDB010000004.1"/>
</dbReference>
<dbReference type="PROSITE" id="PS51257">
    <property type="entry name" value="PROKAR_LIPOPROTEIN"/>
    <property type="match status" value="1"/>
</dbReference>
<dbReference type="Gene3D" id="2.20.200.10">
    <property type="entry name" value="Outer membrane efflux proteins (OEP)"/>
    <property type="match status" value="1"/>
</dbReference>
<name>A0ABX2T654_9PROT</name>
<evidence type="ECO:0000313" key="4">
    <source>
        <dbReference type="EMBL" id="NYZ19651.1"/>
    </source>
</evidence>
<dbReference type="NCBIfam" id="TIGR01845">
    <property type="entry name" value="outer_NodT"/>
    <property type="match status" value="1"/>
</dbReference>
<dbReference type="Gene3D" id="1.20.1600.10">
    <property type="entry name" value="Outer membrane efflux proteins (OEP)"/>
    <property type="match status" value="1"/>
</dbReference>
<evidence type="ECO:0000256" key="3">
    <source>
        <dbReference type="SAM" id="MobiDB-lite"/>
    </source>
</evidence>
<feature type="signal peptide" evidence="2">
    <location>
        <begin position="1"/>
        <end position="24"/>
    </location>
</feature>
<evidence type="ECO:0000313" key="5">
    <source>
        <dbReference type="Proteomes" id="UP000584642"/>
    </source>
</evidence>
<proteinExistence type="inferred from homology"/>
<keyword evidence="2" id="KW-1134">Transmembrane beta strand</keyword>
<accession>A0ABX2T654</accession>
<keyword evidence="5" id="KW-1185">Reference proteome</keyword>
<feature type="chain" id="PRO_5045008318" evidence="2">
    <location>
        <begin position="25"/>
        <end position="466"/>
    </location>
</feature>
<comment type="caution">
    <text evidence="4">The sequence shown here is derived from an EMBL/GenBank/DDBJ whole genome shotgun (WGS) entry which is preliminary data.</text>
</comment>
<dbReference type="Pfam" id="PF02321">
    <property type="entry name" value="OEP"/>
    <property type="match status" value="2"/>
</dbReference>
<organism evidence="4 5">
    <name type="scientific">Azospirillum oleiclasticum</name>
    <dbReference type="NCBI Taxonomy" id="2735135"/>
    <lineage>
        <taxon>Bacteria</taxon>
        <taxon>Pseudomonadati</taxon>
        <taxon>Pseudomonadota</taxon>
        <taxon>Alphaproteobacteria</taxon>
        <taxon>Rhodospirillales</taxon>
        <taxon>Azospirillaceae</taxon>
        <taxon>Azospirillum</taxon>
    </lineage>
</organism>
<protein>
    <submittedName>
        <fullName evidence="4">Efflux transporter outer membrane subunit</fullName>
    </submittedName>
</protein>
<dbReference type="EMBL" id="JABFDB010000004">
    <property type="protein sequence ID" value="NYZ19651.1"/>
    <property type="molecule type" value="Genomic_DNA"/>
</dbReference>